<dbReference type="Proteomes" id="UP000256601">
    <property type="component" value="Unassembled WGS sequence"/>
</dbReference>
<dbReference type="EMBL" id="KZ859065">
    <property type="protein sequence ID" value="RDW23776.1"/>
    <property type="molecule type" value="Genomic_DNA"/>
</dbReference>
<feature type="domain" description="AMP-dependent synthetase/ligase" evidence="3">
    <location>
        <begin position="35"/>
        <end position="417"/>
    </location>
</feature>
<dbReference type="AlphaFoldDB" id="A0A1H6PJI4"/>
<dbReference type="PANTHER" id="PTHR24096">
    <property type="entry name" value="LONG-CHAIN-FATTY-ACID--COA LIGASE"/>
    <property type="match status" value="1"/>
</dbReference>
<dbReference type="PANTHER" id="PTHR24096:SF149">
    <property type="entry name" value="AMP-BINDING DOMAIN-CONTAINING PROTEIN-RELATED"/>
    <property type="match status" value="1"/>
</dbReference>
<accession>A0A1H6PJI4</accession>
<dbReference type="InterPro" id="IPR000873">
    <property type="entry name" value="AMP-dep_synth/lig_dom"/>
</dbReference>
<dbReference type="InterPro" id="IPR025110">
    <property type="entry name" value="AMP-bd_C"/>
</dbReference>
<dbReference type="eggNOG" id="KOG1176">
    <property type="taxonomic scope" value="Eukaryota"/>
</dbReference>
<sequence length="574" mass="63618">MTTIIHKSTFPDIELFQGSITDFIRTGAYAEDDYKPCMIDAETGEQLTQKQILDCADQFRSLLYQHGVQKTPNRDERIGDVVIPFIDNNIYLPAIHYACLELGCCMNPASTQQTPLELSKQIRVTDPKVIIYQRKYRKTVMHAIDLVCYTNFPIVIEFETMLFLRNSVPPPPKKAKFHITSTEQARKRIAYLGMSSGTSGKSKAVRLSHHNIVACSQVSQVTFPALYKASNVCVAVLPSCHVFGLYIFFMVLPRSGGTTIMHTKFDLKQLLESQKKYKANFLPLVPPIAVQLAKNPMVKNYADSLKQVKLIMSAAAPLGAEVTQSLIKAIGPQVRVVQGYGMTETSPCVTLFDPADPHLHIKACGKLVPNCEVRIVADGVDQPAYSGSVSDVAKNKTDNLPVGEIWVRGPQVMDGYHKNKSATSEAFVEANDSSVCYNTKWLRTGDVGLVDSLGRFMIVDRTKEMIKSMSKQVAPAELEDMLLAHADVSDAAVIGVENEAKGTEQIRAFLVLKKGGDALEVKKWMDSKLPKYKQLHGGVVVIDQIPKSQAGKILRRMLRLRQDDVVLGTDQAKL</sequence>
<feature type="domain" description="AMP-binding enzyme C-terminal" evidence="4">
    <location>
        <begin position="477"/>
        <end position="552"/>
    </location>
</feature>
<name>A0A1H6PJI4_YARLL</name>
<dbReference type="PROSITE" id="PS00455">
    <property type="entry name" value="AMP_BINDING"/>
    <property type="match status" value="1"/>
</dbReference>
<evidence type="ECO:0000256" key="1">
    <source>
        <dbReference type="ARBA" id="ARBA00006432"/>
    </source>
</evidence>
<dbReference type="Pfam" id="PF13193">
    <property type="entry name" value="AMP-binding_C"/>
    <property type="match status" value="1"/>
</dbReference>
<keyword evidence="2" id="KW-0436">Ligase</keyword>
<dbReference type="SMR" id="A0A1H6PJI4"/>
<protein>
    <submittedName>
        <fullName evidence="5">Uncharacterized protein</fullName>
    </submittedName>
</protein>
<dbReference type="InterPro" id="IPR020845">
    <property type="entry name" value="AMP-binding_CS"/>
</dbReference>
<dbReference type="Gene3D" id="3.30.300.30">
    <property type="match status" value="1"/>
</dbReference>
<evidence type="ECO:0000313" key="6">
    <source>
        <dbReference type="EMBL" id="RDW23776.1"/>
    </source>
</evidence>
<dbReference type="Gene3D" id="3.40.50.12780">
    <property type="entry name" value="N-terminal domain of ligase-like"/>
    <property type="match status" value="1"/>
</dbReference>
<evidence type="ECO:0000259" key="3">
    <source>
        <dbReference type="Pfam" id="PF00501"/>
    </source>
</evidence>
<dbReference type="RefSeq" id="XP_501493.1">
    <property type="nucleotide sequence ID" value="XM_501493.1"/>
</dbReference>
<reference evidence="6 8" key="2">
    <citation type="submission" date="2018-07" db="EMBL/GenBank/DDBJ databases">
        <title>Draft Genome Assemblies for Five Robust Yarrowia lipolytica Strains Exhibiting High Lipid Production and Pentose Sugar Utilization and Sugar Alcohol Secretion from Undetoxified Lignocellulosic Biomass Hydrolysates.</title>
        <authorList>
            <consortium name="DOE Joint Genome Institute"/>
            <person name="Walker C."/>
            <person name="Ryu S."/>
            <person name="Na H."/>
            <person name="Zane M."/>
            <person name="LaButti K."/>
            <person name="Lipzen A."/>
            <person name="Haridas S."/>
            <person name="Barry K."/>
            <person name="Grigoriev I.V."/>
            <person name="Quarterman J."/>
            <person name="Slininger P."/>
            <person name="Dien B."/>
            <person name="Trinh C.T."/>
        </authorList>
    </citation>
    <scope>NUCLEOTIDE SEQUENCE [LARGE SCALE GENOMIC DNA]</scope>
    <source>
        <strain evidence="6 8">YB392</strain>
    </source>
</reference>
<dbReference type="GO" id="GO:0019748">
    <property type="term" value="P:secondary metabolic process"/>
    <property type="evidence" value="ECO:0007669"/>
    <property type="project" value="TreeGrafter"/>
</dbReference>
<evidence type="ECO:0000313" key="8">
    <source>
        <dbReference type="Proteomes" id="UP000256601"/>
    </source>
</evidence>
<dbReference type="InterPro" id="IPR045851">
    <property type="entry name" value="AMP-bd_C_sf"/>
</dbReference>
<dbReference type="OMA" id="IGRFKEM"/>
<dbReference type="Pfam" id="PF00501">
    <property type="entry name" value="AMP-binding"/>
    <property type="match status" value="1"/>
</dbReference>
<dbReference type="OrthoDB" id="1700726at2759"/>
<dbReference type="Proteomes" id="UP000182444">
    <property type="component" value="Chromosome 1C"/>
</dbReference>
<evidence type="ECO:0000313" key="7">
    <source>
        <dbReference type="Proteomes" id="UP000182444"/>
    </source>
</evidence>
<dbReference type="SUPFAM" id="SSF56801">
    <property type="entry name" value="Acetyl-CoA synthetase-like"/>
    <property type="match status" value="1"/>
</dbReference>
<reference evidence="5 7" key="1">
    <citation type="journal article" date="2016" name="PLoS ONE">
        <title>Sequence Assembly of Yarrowia lipolytica Strain W29/CLIB89 Shows Transposable Element Diversity.</title>
        <authorList>
            <person name="Magnan C."/>
            <person name="Yu J."/>
            <person name="Chang I."/>
            <person name="Jahn E."/>
            <person name="Kanomata Y."/>
            <person name="Wu J."/>
            <person name="Zeller M."/>
            <person name="Oakes M."/>
            <person name="Baldi P."/>
            <person name="Sandmeyer S."/>
        </authorList>
    </citation>
    <scope>NUCLEOTIDE SEQUENCE [LARGE SCALE GENOMIC DNA]</scope>
    <source>
        <strain evidence="5">CLIB89</strain>
        <strain evidence="7">CLIB89(W29)</strain>
    </source>
</reference>
<dbReference type="GO" id="GO:0016405">
    <property type="term" value="F:CoA-ligase activity"/>
    <property type="evidence" value="ECO:0007669"/>
    <property type="project" value="TreeGrafter"/>
</dbReference>
<dbReference type="EMBL" id="CP017555">
    <property type="protein sequence ID" value="AOW02398.1"/>
    <property type="molecule type" value="Genomic_DNA"/>
</dbReference>
<evidence type="ECO:0000313" key="5">
    <source>
        <dbReference type="EMBL" id="AOW02398.1"/>
    </source>
</evidence>
<evidence type="ECO:0000259" key="4">
    <source>
        <dbReference type="Pfam" id="PF13193"/>
    </source>
</evidence>
<comment type="similarity">
    <text evidence="1">Belongs to the ATP-dependent AMP-binding enzyme family.</text>
</comment>
<proteinExistence type="inferred from homology"/>
<dbReference type="VEuPathDB" id="FungiDB:YALI1_C07562g"/>
<evidence type="ECO:0000256" key="2">
    <source>
        <dbReference type="ARBA" id="ARBA00022598"/>
    </source>
</evidence>
<dbReference type="InterPro" id="IPR042099">
    <property type="entry name" value="ANL_N_sf"/>
</dbReference>
<organism evidence="5 7">
    <name type="scientific">Yarrowia lipolytica</name>
    <name type="common">Candida lipolytica</name>
    <dbReference type="NCBI Taxonomy" id="4952"/>
    <lineage>
        <taxon>Eukaryota</taxon>
        <taxon>Fungi</taxon>
        <taxon>Dikarya</taxon>
        <taxon>Ascomycota</taxon>
        <taxon>Saccharomycotina</taxon>
        <taxon>Dipodascomycetes</taxon>
        <taxon>Dipodascales</taxon>
        <taxon>Dipodascales incertae sedis</taxon>
        <taxon>Yarrowia</taxon>
    </lineage>
</organism>
<dbReference type="GeneID" id="2909803"/>
<dbReference type="KEGG" id="yli:2909803"/>
<gene>
    <name evidence="6" type="ORF">B0I71DRAFT_135373</name>
    <name evidence="5" type="ORF">YALI1_C07562g</name>
</gene>
<dbReference type="VEuPathDB" id="FungiDB:YALI0_C05885g"/>